<reference evidence="1" key="1">
    <citation type="submission" date="2023-04" db="EMBL/GenBank/DDBJ databases">
        <title>Draft Genome sequencing of Naganishia species isolated from polar environments using Oxford Nanopore Technology.</title>
        <authorList>
            <person name="Leo P."/>
            <person name="Venkateswaran K."/>
        </authorList>
    </citation>
    <scope>NUCLEOTIDE SEQUENCE</scope>
    <source>
        <strain evidence="1">MNA-CCFEE 5262</strain>
    </source>
</reference>
<accession>A0ACC2WNK8</accession>
<protein>
    <submittedName>
        <fullName evidence="1">Uncharacterized protein</fullName>
    </submittedName>
</protein>
<keyword evidence="2" id="KW-1185">Reference proteome</keyword>
<proteinExistence type="predicted"/>
<comment type="caution">
    <text evidence="1">The sequence shown here is derived from an EMBL/GenBank/DDBJ whole genome shotgun (WGS) entry which is preliminary data.</text>
</comment>
<dbReference type="Proteomes" id="UP001230649">
    <property type="component" value="Unassembled WGS sequence"/>
</dbReference>
<sequence length="856" mass="92431">MQHQSPVRQNVLEERPSTPVSALSQAFPPDIHNIADGLPLDLSVAGTPVNNMTPGRPMFDPNSPFVAKRMDTPTNMFPPASVDNRMRARLFGQGMDGGFLVSPMTAGIHSTVKKHVANSSLNMTIPLEPRIYGECNEDPFSEESMHSLGWNRQPMSTPATEDTSMFESGVGLGVCLTDRNGATASCADSPVVISTPSKYPSTLGAGHPLRRRPHLVQHATEPTVFTGNHSETGQGSQPGSQAGTPVQVVHYPAAAPPPVQYVTYIQANVTGASIANVKPPLTLSQVPKRARANRSAMSRSLSMNNAVDISSESAFTNRPLARVPSRNVSTASAPNVAGNDATQSPQLFPVGAGNTIYTRRNLQPPTNAPELVQPLSAPPTLQSYDQQQSRSVSTYSQTSRAALDTPALDYSLPSPAFSTYGHSPWLTTPGLGHDGAIFPSHAFHYQHDQQYSATGLAIQIPPNSQSMGVPVGWQTVHAVQPSGDNTQTQAMHNHEIRIITPGHNDVGQVSQYQYAHPVMYMPPPNVAYLPLPYHPQPSGYWVMNSGAPAESRDVHRAAPSTNPQDSSSARHVSTPFASCSAPEAEVKAESSFTLMTRSVSHDYVPVIAHPPCLHPYSMGPPPTWASTEADLHTNNTHLAATGPAHQGTSKPGVHPLSSIGEETESSQTSNLKQRVRYPAVGKRLRPGPRPKQKRQDDTLLYGAMEDYSTESLERQCPIDSVDRVESSLTADGTTRRSTSPLLEVTVAPPVVTWHHPYERVSSLSKEFLESCYTCFMMVEDGAGTAPCKRYRCNIDDCGRIFPRKSAIHSHVQTHLEDKPYVCTEPDCMTCVATFAYTPAQSPSSAHVGKDSLGVMP</sequence>
<evidence type="ECO:0000313" key="2">
    <source>
        <dbReference type="Proteomes" id="UP001230649"/>
    </source>
</evidence>
<dbReference type="EMBL" id="JASBWS010000014">
    <property type="protein sequence ID" value="KAJ9112755.1"/>
    <property type="molecule type" value="Genomic_DNA"/>
</dbReference>
<evidence type="ECO:0000313" key="1">
    <source>
        <dbReference type="EMBL" id="KAJ9112755.1"/>
    </source>
</evidence>
<name>A0ACC2WNK8_9TREE</name>
<gene>
    <name evidence="1" type="ORF">QFC20_002080</name>
</gene>
<organism evidence="1 2">
    <name type="scientific">Naganishia adeliensis</name>
    <dbReference type="NCBI Taxonomy" id="92952"/>
    <lineage>
        <taxon>Eukaryota</taxon>
        <taxon>Fungi</taxon>
        <taxon>Dikarya</taxon>
        <taxon>Basidiomycota</taxon>
        <taxon>Agaricomycotina</taxon>
        <taxon>Tremellomycetes</taxon>
        <taxon>Filobasidiales</taxon>
        <taxon>Filobasidiaceae</taxon>
        <taxon>Naganishia</taxon>
    </lineage>
</organism>